<feature type="compositionally biased region" description="Basic and acidic residues" evidence="1">
    <location>
        <begin position="674"/>
        <end position="683"/>
    </location>
</feature>
<gene>
    <name evidence="5" type="ordered locus">Krad_2724</name>
</gene>
<feature type="domain" description="Peptidase M6-like" evidence="3">
    <location>
        <begin position="97"/>
        <end position="395"/>
    </location>
</feature>
<evidence type="ECO:0000256" key="1">
    <source>
        <dbReference type="SAM" id="MobiDB-lite"/>
    </source>
</evidence>
<dbReference type="Pfam" id="PF05547">
    <property type="entry name" value="Peptidase_M6"/>
    <property type="match status" value="1"/>
</dbReference>
<dbReference type="SUPFAM" id="SSF55486">
    <property type="entry name" value="Metalloproteases ('zincins'), catalytic domain"/>
    <property type="match status" value="1"/>
</dbReference>
<dbReference type="HOGENOM" id="CLU_010858_0_0_11"/>
<dbReference type="PANTHER" id="PTHR41775">
    <property type="entry name" value="SECRETED PROTEIN-RELATED"/>
    <property type="match status" value="1"/>
</dbReference>
<evidence type="ECO:0000256" key="2">
    <source>
        <dbReference type="SAM" id="SignalP"/>
    </source>
</evidence>
<feature type="compositionally biased region" description="Low complexity" evidence="1">
    <location>
        <begin position="21"/>
        <end position="48"/>
    </location>
</feature>
<evidence type="ECO:0000259" key="3">
    <source>
        <dbReference type="Pfam" id="PF05547"/>
    </source>
</evidence>
<dbReference type="Pfam" id="PF20773">
    <property type="entry name" value="InhA-like_MAM"/>
    <property type="match status" value="1"/>
</dbReference>
<reference evidence="6" key="1">
    <citation type="journal article" date="2008" name="PLoS ONE">
        <title>Survival in nuclear waste, extreme resistance, and potential applications gleaned from the genome sequence of Kineococcus radiotolerans SRS30216.</title>
        <authorList>
            <person name="Bagwell C.E."/>
            <person name="Bhat S."/>
            <person name="Hawkins G.M."/>
            <person name="Smith B.W."/>
            <person name="Biswas T."/>
            <person name="Hoover T.R."/>
            <person name="Saunders E."/>
            <person name="Han C.S."/>
            <person name="Tsodikov O.V."/>
            <person name="Shimkets L.J."/>
        </authorList>
    </citation>
    <scope>NUCLEOTIDE SEQUENCE [LARGE SCALE GENOMIC DNA]</scope>
    <source>
        <strain evidence="6">ATCC BAA-149 / DSM 14245 / SRS30216</strain>
    </source>
</reference>
<dbReference type="InterPro" id="IPR048665">
    <property type="entry name" value="InhA-like_VEG"/>
</dbReference>
<feature type="domain" description="Immune inhibitor A-like metallopeptidase VEG" evidence="4">
    <location>
        <begin position="592"/>
        <end position="766"/>
    </location>
</feature>
<dbReference type="AlphaFoldDB" id="A6WBK7"/>
<dbReference type="Pfam" id="PF20774">
    <property type="entry name" value="InhA-like_VEG"/>
    <property type="match status" value="1"/>
</dbReference>
<dbReference type="Proteomes" id="UP000001116">
    <property type="component" value="Chromosome"/>
</dbReference>
<evidence type="ECO:0000313" key="5">
    <source>
        <dbReference type="EMBL" id="ABS04196.1"/>
    </source>
</evidence>
<feature type="region of interest" description="Disordered" evidence="1">
    <location>
        <begin position="662"/>
        <end position="685"/>
    </location>
</feature>
<evidence type="ECO:0000259" key="4">
    <source>
        <dbReference type="Pfam" id="PF20774"/>
    </source>
</evidence>
<feature type="region of interest" description="Disordered" evidence="1">
    <location>
        <begin position="502"/>
        <end position="522"/>
    </location>
</feature>
<organism evidence="5 6">
    <name type="scientific">Kineococcus radiotolerans (strain ATCC BAA-149 / DSM 14245 / SRS30216)</name>
    <dbReference type="NCBI Taxonomy" id="266940"/>
    <lineage>
        <taxon>Bacteria</taxon>
        <taxon>Bacillati</taxon>
        <taxon>Actinomycetota</taxon>
        <taxon>Actinomycetes</taxon>
        <taxon>Kineosporiales</taxon>
        <taxon>Kineosporiaceae</taxon>
        <taxon>Kineococcus</taxon>
    </lineage>
</organism>
<dbReference type="KEGG" id="kra:Krad_2724"/>
<accession>A6WBK7</accession>
<protein>
    <submittedName>
        <fullName evidence="5">Peptidase M6 immune inhibitor A</fullName>
    </submittedName>
</protein>
<keyword evidence="6" id="KW-1185">Reference proteome</keyword>
<dbReference type="GO" id="GO:0006508">
    <property type="term" value="P:proteolysis"/>
    <property type="evidence" value="ECO:0007669"/>
    <property type="project" value="InterPro"/>
</dbReference>
<dbReference type="InterPro" id="IPR008757">
    <property type="entry name" value="Peptidase_M6-like_domain"/>
</dbReference>
<evidence type="ECO:0000313" key="6">
    <source>
        <dbReference type="Proteomes" id="UP000001116"/>
    </source>
</evidence>
<dbReference type="PANTHER" id="PTHR41775:SF1">
    <property type="entry name" value="PEPTIDASE M6-LIKE DOMAIN-CONTAINING PROTEIN"/>
    <property type="match status" value="1"/>
</dbReference>
<dbReference type="PIRSF" id="PIRSF007519">
    <property type="entry name" value="Protease_InhA"/>
    <property type="match status" value="1"/>
</dbReference>
<feature type="region of interest" description="Disordered" evidence="1">
    <location>
        <begin position="21"/>
        <end position="59"/>
    </location>
</feature>
<dbReference type="InterPro" id="IPR012300">
    <property type="entry name" value="Pept_M6_InhA"/>
</dbReference>
<dbReference type="NCBIfam" id="TIGR03296">
    <property type="entry name" value="M6dom_TIGR03296"/>
    <property type="match status" value="1"/>
</dbReference>
<dbReference type="GO" id="GO:0008233">
    <property type="term" value="F:peptidase activity"/>
    <property type="evidence" value="ECO:0007669"/>
    <property type="project" value="InterPro"/>
</dbReference>
<keyword evidence="2" id="KW-0732">Signal</keyword>
<dbReference type="RefSeq" id="WP_012087566.1">
    <property type="nucleotide sequence ID" value="NC_009664.2"/>
</dbReference>
<proteinExistence type="predicted"/>
<dbReference type="eggNOG" id="COG4412">
    <property type="taxonomic scope" value="Bacteria"/>
</dbReference>
<name>A6WBK7_KINRD</name>
<dbReference type="EMBL" id="CP000750">
    <property type="protein sequence ID" value="ABS04196.1"/>
    <property type="molecule type" value="Genomic_DNA"/>
</dbReference>
<dbReference type="STRING" id="266940.Krad_2724"/>
<feature type="signal peptide" evidence="2">
    <location>
        <begin position="1"/>
        <end position="23"/>
    </location>
</feature>
<sequence>MRRTLCAVVGAALVVTTPSIASATPRSTPSSAPTTVAPSAAAGAAPAPQGTGRAHDLPNPLADEQRALRRAGLEKVLSGQAAPTGDGKVVEVAEGQFVELAREDTDQIFTVLGEFSDLAHNRIPAPNRAVDNTTIWTKDFSQPYYQDLLFSQAAGDVSMANYYDEVSSGRYTVEGEVTDWVRLPGSGASYGDDDLGDAAAWRFVNDSLNGWYAQQLAAGRTAAQIDQQLSRFDQWDRYDVDGDGNFDEPDGYIDHFQAVHAGEGEEVGGAALGDDAIWSHRWYDQTNRVGTAGPSVDGQTVALGGTRIGQSKYWVGDYTVEPENGGVGVFAHEFGHDLGLPDLYDTSGNSGGAENSTAFWSLMSSGSYGSSGRPEDGIGTEPMHMGAWEELQLGWLNHETVEPGARANTKLGPAEANTEQAQALLVRLPDKEVTSTIGTPFEGTDFWYSGAGDDLDNTMLTPLPAGATSLSAKVKYQIEQDWDYAYVVYSTDGGKTFTSLPTSRSTTADPNGQNQGQGITGSTGGQWVDLTASLAGVPAGALVGFRYWTDGAATEPGLQVDAVSLGGARVTNWTLDGFTVTTSTATRSFFNAYLAEYRQYRGYDASLATGPYDFGDRARPDWAERYPYQDGLLITYWNSQYADNNVGAHPGGGLILPVDAHPGLLHEPTDDEGSDRGDGESWRPRVQSYDSTFGLQKTDIITLHDPDTGKAGTYGGLPAVATFDDTRDWYVARGEQPDADGWSGVEVPKTGTKITVVSTSARDSFMQVRVS</sequence>
<feature type="chain" id="PRO_5002704776" evidence="2">
    <location>
        <begin position="24"/>
        <end position="771"/>
    </location>
</feature>
<dbReference type="OrthoDB" id="275270at2"/>